<dbReference type="EMBL" id="FNRA01000014">
    <property type="protein sequence ID" value="SEB18456.1"/>
    <property type="molecule type" value="Genomic_DNA"/>
</dbReference>
<feature type="domain" description="EamA" evidence="7">
    <location>
        <begin position="3"/>
        <end position="143"/>
    </location>
</feature>
<comment type="similarity">
    <text evidence="2">Belongs to the EamA transporter family.</text>
</comment>
<feature type="transmembrane region" description="Helical" evidence="6">
    <location>
        <begin position="246"/>
        <end position="268"/>
    </location>
</feature>
<dbReference type="OrthoDB" id="3180815at2"/>
<sequence length="298" mass="31977">MFKGAVFVFLGACSFGVLSTFMKLSVQQYHYTIGDIVCVQAFLGMLVLWFIATFIKKEKEVTDAAVSAAVTPVWKVMLAGISTGLSAYLYYLGVNLLPASVAIVILMNYTWMCLLIELLVYRKKPTPPQLVSVALVLAGTLLAGGLLNDKLLSLNLGGVTYVLCAAFVYAVSITSSGRVGNELHPIRKSALFVTGSTIFLFILLRPGFLFDGSLFGLFGLWGLFFAVFGTIIPPIFFAVGIPRTGVGLGAIMTSAELPVAVLASSILLHEQVTAIQWGGIVLILSALILPNLKRRSAD</sequence>
<evidence type="ECO:0000256" key="5">
    <source>
        <dbReference type="ARBA" id="ARBA00023136"/>
    </source>
</evidence>
<feature type="transmembrane region" description="Helical" evidence="6">
    <location>
        <begin position="189"/>
        <end position="208"/>
    </location>
</feature>
<keyword evidence="4 6" id="KW-1133">Transmembrane helix</keyword>
<dbReference type="PANTHER" id="PTHR32322:SF2">
    <property type="entry name" value="EAMA DOMAIN-CONTAINING PROTEIN"/>
    <property type="match status" value="1"/>
</dbReference>
<evidence type="ECO:0000259" key="7">
    <source>
        <dbReference type="Pfam" id="PF00892"/>
    </source>
</evidence>
<dbReference type="SUPFAM" id="SSF103481">
    <property type="entry name" value="Multidrug resistance efflux transporter EmrE"/>
    <property type="match status" value="2"/>
</dbReference>
<keyword evidence="9" id="KW-1185">Reference proteome</keyword>
<feature type="transmembrane region" description="Helical" evidence="6">
    <location>
        <begin position="214"/>
        <end position="239"/>
    </location>
</feature>
<dbReference type="Proteomes" id="UP000198850">
    <property type="component" value="Unassembled WGS sequence"/>
</dbReference>
<feature type="transmembrane region" description="Helical" evidence="6">
    <location>
        <begin position="64"/>
        <end position="91"/>
    </location>
</feature>
<evidence type="ECO:0000256" key="3">
    <source>
        <dbReference type="ARBA" id="ARBA00022692"/>
    </source>
</evidence>
<feature type="transmembrane region" description="Helical" evidence="6">
    <location>
        <begin position="159"/>
        <end position="177"/>
    </location>
</feature>
<evidence type="ECO:0000256" key="4">
    <source>
        <dbReference type="ARBA" id="ARBA00022989"/>
    </source>
</evidence>
<dbReference type="InterPro" id="IPR000620">
    <property type="entry name" value="EamA_dom"/>
</dbReference>
<dbReference type="InterPro" id="IPR050638">
    <property type="entry name" value="AA-Vitamin_Transporters"/>
</dbReference>
<reference evidence="8 9" key="1">
    <citation type="submission" date="2016-10" db="EMBL/GenBank/DDBJ databases">
        <authorList>
            <person name="de Groot N.N."/>
        </authorList>
    </citation>
    <scope>NUCLEOTIDE SEQUENCE [LARGE SCALE GENOMIC DNA]</scope>
    <source>
        <strain evidence="8 9">DSM 19033</strain>
    </source>
</reference>
<dbReference type="InterPro" id="IPR037185">
    <property type="entry name" value="EmrE-like"/>
</dbReference>
<name>A0A1H4H9W5_9SPHI</name>
<dbReference type="Pfam" id="PF00892">
    <property type="entry name" value="EamA"/>
    <property type="match status" value="2"/>
</dbReference>
<accession>A0A1H4H9W5</accession>
<comment type="subcellular location">
    <subcellularLocation>
        <location evidence="1">Membrane</location>
        <topology evidence="1">Multi-pass membrane protein</topology>
    </subcellularLocation>
</comment>
<organism evidence="8 9">
    <name type="scientific">Pedobacter hartonius</name>
    <dbReference type="NCBI Taxonomy" id="425514"/>
    <lineage>
        <taxon>Bacteria</taxon>
        <taxon>Pseudomonadati</taxon>
        <taxon>Bacteroidota</taxon>
        <taxon>Sphingobacteriia</taxon>
        <taxon>Sphingobacteriales</taxon>
        <taxon>Sphingobacteriaceae</taxon>
        <taxon>Pedobacter</taxon>
    </lineage>
</organism>
<keyword evidence="3 6" id="KW-0812">Transmembrane</keyword>
<feature type="transmembrane region" description="Helical" evidence="6">
    <location>
        <begin position="97"/>
        <end position="118"/>
    </location>
</feature>
<dbReference type="RefSeq" id="WP_090559730.1">
    <property type="nucleotide sequence ID" value="NZ_FNRA01000014.1"/>
</dbReference>
<evidence type="ECO:0000256" key="6">
    <source>
        <dbReference type="SAM" id="Phobius"/>
    </source>
</evidence>
<gene>
    <name evidence="8" type="ORF">SAMN05443550_114109</name>
</gene>
<proteinExistence type="inferred from homology"/>
<keyword evidence="5 6" id="KW-0472">Membrane</keyword>
<feature type="transmembrane region" description="Helical" evidence="6">
    <location>
        <begin position="274"/>
        <end position="292"/>
    </location>
</feature>
<evidence type="ECO:0000313" key="9">
    <source>
        <dbReference type="Proteomes" id="UP000198850"/>
    </source>
</evidence>
<feature type="domain" description="EamA" evidence="7">
    <location>
        <begin position="158"/>
        <end position="289"/>
    </location>
</feature>
<evidence type="ECO:0000256" key="2">
    <source>
        <dbReference type="ARBA" id="ARBA00007362"/>
    </source>
</evidence>
<evidence type="ECO:0000256" key="1">
    <source>
        <dbReference type="ARBA" id="ARBA00004141"/>
    </source>
</evidence>
<protein>
    <submittedName>
        <fullName evidence="8">Threonine/homoserine efflux transporter RhtA</fullName>
    </submittedName>
</protein>
<feature type="transmembrane region" description="Helical" evidence="6">
    <location>
        <begin position="29"/>
        <end position="52"/>
    </location>
</feature>
<evidence type="ECO:0000313" key="8">
    <source>
        <dbReference type="EMBL" id="SEB18456.1"/>
    </source>
</evidence>
<dbReference type="AlphaFoldDB" id="A0A1H4H9W5"/>
<feature type="transmembrane region" description="Helical" evidence="6">
    <location>
        <begin position="130"/>
        <end position="147"/>
    </location>
</feature>
<dbReference type="GO" id="GO:0016020">
    <property type="term" value="C:membrane"/>
    <property type="evidence" value="ECO:0007669"/>
    <property type="project" value="UniProtKB-SubCell"/>
</dbReference>
<dbReference type="PANTHER" id="PTHR32322">
    <property type="entry name" value="INNER MEMBRANE TRANSPORTER"/>
    <property type="match status" value="1"/>
</dbReference>